<evidence type="ECO:0000256" key="1">
    <source>
        <dbReference type="ARBA" id="ARBA00005417"/>
    </source>
</evidence>
<keyword evidence="5 7" id="KW-0067">ATP-binding</keyword>
<dbReference type="InterPro" id="IPR017871">
    <property type="entry name" value="ABC_transporter-like_CS"/>
</dbReference>
<keyword evidence="3" id="KW-0536">Nodulation</keyword>
<keyword evidence="4" id="KW-0547">Nucleotide-binding</keyword>
<dbReference type="PROSITE" id="PS50893">
    <property type="entry name" value="ABC_TRANSPORTER_2"/>
    <property type="match status" value="1"/>
</dbReference>
<reference evidence="7" key="2">
    <citation type="submission" date="2021-04" db="EMBL/GenBank/DDBJ databases">
        <authorList>
            <person name="Gilroy R."/>
        </authorList>
    </citation>
    <scope>NUCLEOTIDE SEQUENCE</scope>
    <source>
        <strain evidence="7">5134</strain>
    </source>
</reference>
<evidence type="ECO:0000313" key="7">
    <source>
        <dbReference type="EMBL" id="HIY68212.1"/>
    </source>
</evidence>
<comment type="caution">
    <text evidence="7">The sequence shown here is derived from an EMBL/GenBank/DDBJ whole genome shotgun (WGS) entry which is preliminary data.</text>
</comment>
<evidence type="ECO:0000256" key="3">
    <source>
        <dbReference type="ARBA" id="ARBA00022458"/>
    </source>
</evidence>
<gene>
    <name evidence="7" type="ORF">H9828_02200</name>
</gene>
<dbReference type="SUPFAM" id="SSF52540">
    <property type="entry name" value="P-loop containing nucleoside triphosphate hydrolases"/>
    <property type="match status" value="1"/>
</dbReference>
<evidence type="ECO:0000256" key="5">
    <source>
        <dbReference type="ARBA" id="ARBA00022840"/>
    </source>
</evidence>
<dbReference type="InterPro" id="IPR050763">
    <property type="entry name" value="ABC_transporter_ATP-binding"/>
</dbReference>
<sequence>MKDLLTVEHVTKQYAAHTALNDVSLTIPEGSVYGLLGPNGAGKTTLIRIINRITAPDSGRVLFDGHEIAPEDVYRIGYLPEERGLYKKMKVGEQALFFARLKGLSRRDAMARLKEWFEKFGIQSWWDKKVEELSKGMAQKVQFIVTVLHEPRLLIFDEPFSGFDPINANLLKEEILALRDKGATVIFSTHNMSSVEEICDHITLINKSRNILSGRVDDIRRRHGANIFEVAYRGDEEALRRAVAGRCEILEGAAEESVYRTLKLHVASDDEVRAVIAAVNEAVDLRSFREIIPSMNDIFIRAVNGQL</sequence>
<evidence type="ECO:0000256" key="2">
    <source>
        <dbReference type="ARBA" id="ARBA00022448"/>
    </source>
</evidence>
<dbReference type="InterPro" id="IPR025302">
    <property type="entry name" value="DrrA1/2-like_C"/>
</dbReference>
<keyword evidence="2" id="KW-0813">Transport</keyword>
<protein>
    <submittedName>
        <fullName evidence="7">ATP-binding cassette domain-containing protein</fullName>
    </submittedName>
</protein>
<evidence type="ECO:0000313" key="8">
    <source>
        <dbReference type="Proteomes" id="UP000886844"/>
    </source>
</evidence>
<dbReference type="Proteomes" id="UP000886844">
    <property type="component" value="Unassembled WGS sequence"/>
</dbReference>
<evidence type="ECO:0000259" key="6">
    <source>
        <dbReference type="PROSITE" id="PS50893"/>
    </source>
</evidence>
<dbReference type="Pfam" id="PF00005">
    <property type="entry name" value="ABC_tran"/>
    <property type="match status" value="1"/>
</dbReference>
<proteinExistence type="inferred from homology"/>
<dbReference type="InterPro" id="IPR027417">
    <property type="entry name" value="P-loop_NTPase"/>
</dbReference>
<feature type="domain" description="ABC transporter" evidence="6">
    <location>
        <begin position="5"/>
        <end position="232"/>
    </location>
</feature>
<comment type="similarity">
    <text evidence="1">Belongs to the ABC transporter superfamily.</text>
</comment>
<dbReference type="Pfam" id="PF13732">
    <property type="entry name" value="DrrA1-3_C"/>
    <property type="match status" value="1"/>
</dbReference>
<dbReference type="PANTHER" id="PTHR42711">
    <property type="entry name" value="ABC TRANSPORTER ATP-BINDING PROTEIN"/>
    <property type="match status" value="1"/>
</dbReference>
<dbReference type="EMBL" id="DXDA01000019">
    <property type="protein sequence ID" value="HIY68212.1"/>
    <property type="molecule type" value="Genomic_DNA"/>
</dbReference>
<dbReference type="GO" id="GO:0005524">
    <property type="term" value="F:ATP binding"/>
    <property type="evidence" value="ECO:0007669"/>
    <property type="project" value="UniProtKB-KW"/>
</dbReference>
<dbReference type="CDD" id="cd03269">
    <property type="entry name" value="ABC_putative_ATPase"/>
    <property type="match status" value="1"/>
</dbReference>
<dbReference type="Gene3D" id="3.40.50.300">
    <property type="entry name" value="P-loop containing nucleotide triphosphate hydrolases"/>
    <property type="match status" value="1"/>
</dbReference>
<dbReference type="SMART" id="SM00382">
    <property type="entry name" value="AAA"/>
    <property type="match status" value="1"/>
</dbReference>
<reference evidence="7" key="1">
    <citation type="journal article" date="2021" name="PeerJ">
        <title>Extensive microbial diversity within the chicken gut microbiome revealed by metagenomics and culture.</title>
        <authorList>
            <person name="Gilroy R."/>
            <person name="Ravi A."/>
            <person name="Getino M."/>
            <person name="Pursley I."/>
            <person name="Horton D.L."/>
            <person name="Alikhan N.F."/>
            <person name="Baker D."/>
            <person name="Gharbi K."/>
            <person name="Hall N."/>
            <person name="Watson M."/>
            <person name="Adriaenssens E.M."/>
            <person name="Foster-Nyarko E."/>
            <person name="Jarju S."/>
            <person name="Secka A."/>
            <person name="Antonio M."/>
            <person name="Oren A."/>
            <person name="Chaudhuri R.R."/>
            <person name="La Ragione R."/>
            <person name="Hildebrand F."/>
            <person name="Pallen M.J."/>
        </authorList>
    </citation>
    <scope>NUCLEOTIDE SEQUENCE</scope>
    <source>
        <strain evidence="7">5134</strain>
    </source>
</reference>
<dbReference type="InterPro" id="IPR003593">
    <property type="entry name" value="AAA+_ATPase"/>
</dbReference>
<organism evidence="7 8">
    <name type="scientific">Candidatus Alistipes intestinigallinarum</name>
    <dbReference type="NCBI Taxonomy" id="2838440"/>
    <lineage>
        <taxon>Bacteria</taxon>
        <taxon>Pseudomonadati</taxon>
        <taxon>Bacteroidota</taxon>
        <taxon>Bacteroidia</taxon>
        <taxon>Bacteroidales</taxon>
        <taxon>Rikenellaceae</taxon>
        <taxon>Alistipes</taxon>
    </lineage>
</organism>
<dbReference type="PROSITE" id="PS00211">
    <property type="entry name" value="ABC_TRANSPORTER_1"/>
    <property type="match status" value="1"/>
</dbReference>
<accession>A0A9D1YYQ4</accession>
<dbReference type="GO" id="GO:0016887">
    <property type="term" value="F:ATP hydrolysis activity"/>
    <property type="evidence" value="ECO:0007669"/>
    <property type="project" value="InterPro"/>
</dbReference>
<evidence type="ECO:0000256" key="4">
    <source>
        <dbReference type="ARBA" id="ARBA00022741"/>
    </source>
</evidence>
<dbReference type="PANTHER" id="PTHR42711:SF5">
    <property type="entry name" value="ABC TRANSPORTER ATP-BINDING PROTEIN NATA"/>
    <property type="match status" value="1"/>
</dbReference>
<dbReference type="InterPro" id="IPR003439">
    <property type="entry name" value="ABC_transporter-like_ATP-bd"/>
</dbReference>
<name>A0A9D1YYQ4_9BACT</name>
<dbReference type="AlphaFoldDB" id="A0A9D1YYQ4"/>